<dbReference type="STRING" id="1423726.FC07_GL000598"/>
<dbReference type="Proteomes" id="UP000051461">
    <property type="component" value="Unassembled WGS sequence"/>
</dbReference>
<dbReference type="NCBIfam" id="TIGR01542">
    <property type="entry name" value="A118_put_portal"/>
    <property type="match status" value="1"/>
</dbReference>
<dbReference type="PATRIC" id="fig|1423726.3.peg.614"/>
<comment type="caution">
    <text evidence="1">The sequence shown here is derived from an EMBL/GenBank/DDBJ whole genome shotgun (WGS) entry which is preliminary data.</text>
</comment>
<protein>
    <submittedName>
        <fullName evidence="1">Phage portal protein</fullName>
    </submittedName>
</protein>
<dbReference type="InterPro" id="IPR006432">
    <property type="entry name" value="Phage_portal_A118-type"/>
</dbReference>
<dbReference type="OrthoDB" id="1641671at2"/>
<proteinExistence type="predicted"/>
<dbReference type="AlphaFoldDB" id="A0A0R1GJY3"/>
<dbReference type="EMBL" id="AZDA01000092">
    <property type="protein sequence ID" value="KRK34390.1"/>
    <property type="molecule type" value="Genomic_DNA"/>
</dbReference>
<dbReference type="PIRSF" id="PIRSF011911">
    <property type="entry name" value="A118_put_portal"/>
    <property type="match status" value="1"/>
</dbReference>
<dbReference type="InterPro" id="IPR021145">
    <property type="entry name" value="Portal_protein_SPP1_Gp6-like"/>
</dbReference>
<accession>A0A0R1GJY3</accession>
<organism evidence="1 2">
    <name type="scientific">Loigolactobacillus bifermentans DSM 20003</name>
    <dbReference type="NCBI Taxonomy" id="1423726"/>
    <lineage>
        <taxon>Bacteria</taxon>
        <taxon>Bacillati</taxon>
        <taxon>Bacillota</taxon>
        <taxon>Bacilli</taxon>
        <taxon>Lactobacillales</taxon>
        <taxon>Lactobacillaceae</taxon>
        <taxon>Loigolactobacillus</taxon>
    </lineage>
</organism>
<sequence length="519" mass="58720">MLVGLWKNMWLKLKGVFGRMGIVEKLESTNDHKRIMSDSKDYANIQQWLAIYQGRAKWIVEHSYLNSASHKRGRQLLSLNMPQIAVKKMATLTFSQKVVLTATKKLNAPQPTSPDDMKQASNVFVHQVFEENHFYDNFERYLEYMFAEGGMCIRLYTYRGQVKIRFATADVFFPISSDANGVTECVIASNFQSNNSYYTLLEWHTEDDTAYVVSNELYESTTADDLGHKVPLTKLYSDLAEETRYSKTEYSGPTFIYLKPNLANNLNLSSPLGIPIYANALDTLRILDETYDALMREIQLSKKTLMVPDSMMKRGVDRMTGQPQFYFDEAEEVYRMFHYDSISGSSNETIKDVTQSLRAESYLNTINTTLKLFASQVGFSAGTFSYDAGGDGMKTATEVVSENSDTYQTKNSHETIIEEALKQLVIRILELAKADPEVNYSDETDVDVTVNFDDSIAKDRSENLSYYMTASGGKPLMDQIAAIKRVNNVTDVEAQEIYDKIQAQQPDQGTLEDIGGGAE</sequence>
<name>A0A0R1GJY3_9LACO</name>
<reference evidence="1 2" key="1">
    <citation type="journal article" date="2015" name="Genome Announc.">
        <title>Expanding the biotechnology potential of lactobacilli through comparative genomics of 213 strains and associated genera.</title>
        <authorList>
            <person name="Sun Z."/>
            <person name="Harris H.M."/>
            <person name="McCann A."/>
            <person name="Guo C."/>
            <person name="Argimon S."/>
            <person name="Zhang W."/>
            <person name="Yang X."/>
            <person name="Jeffery I.B."/>
            <person name="Cooney J.C."/>
            <person name="Kagawa T.F."/>
            <person name="Liu W."/>
            <person name="Song Y."/>
            <person name="Salvetti E."/>
            <person name="Wrobel A."/>
            <person name="Rasinkangas P."/>
            <person name="Parkhill J."/>
            <person name="Rea M.C."/>
            <person name="O'Sullivan O."/>
            <person name="Ritari J."/>
            <person name="Douillard F.P."/>
            <person name="Paul Ross R."/>
            <person name="Yang R."/>
            <person name="Briner A.E."/>
            <person name="Felis G.E."/>
            <person name="de Vos W.M."/>
            <person name="Barrangou R."/>
            <person name="Klaenhammer T.R."/>
            <person name="Caufield P.W."/>
            <person name="Cui Y."/>
            <person name="Zhang H."/>
            <person name="O'Toole P.W."/>
        </authorList>
    </citation>
    <scope>NUCLEOTIDE SEQUENCE [LARGE SCALE GENOMIC DNA]</scope>
    <source>
        <strain evidence="1 2">DSM 20003</strain>
    </source>
</reference>
<evidence type="ECO:0000313" key="1">
    <source>
        <dbReference type="EMBL" id="KRK34390.1"/>
    </source>
</evidence>
<gene>
    <name evidence="1" type="ORF">FC07_GL000598</name>
</gene>
<evidence type="ECO:0000313" key="2">
    <source>
        <dbReference type="Proteomes" id="UP000051461"/>
    </source>
</evidence>
<keyword evidence="2" id="KW-1185">Reference proteome</keyword>
<dbReference type="Pfam" id="PF05133">
    <property type="entry name" value="SPP1_portal"/>
    <property type="match status" value="1"/>
</dbReference>